<evidence type="ECO:0000256" key="5">
    <source>
        <dbReference type="ARBA" id="ARBA00022989"/>
    </source>
</evidence>
<keyword evidence="4 7" id="KW-0812">Transmembrane</keyword>
<comment type="caution">
    <text evidence="8">The sequence shown here is derived from an EMBL/GenBank/DDBJ whole genome shotgun (WGS) entry which is preliminary data.</text>
</comment>
<evidence type="ECO:0000313" key="9">
    <source>
        <dbReference type="Proteomes" id="UP000230353"/>
    </source>
</evidence>
<dbReference type="Gene3D" id="1.20.1250.20">
    <property type="entry name" value="MFS general substrate transporter like domains"/>
    <property type="match status" value="1"/>
</dbReference>
<keyword evidence="5 7" id="KW-1133">Transmembrane helix</keyword>
<evidence type="ECO:0000256" key="1">
    <source>
        <dbReference type="ARBA" id="ARBA00004651"/>
    </source>
</evidence>
<proteinExistence type="predicted"/>
<protein>
    <recommendedName>
        <fullName evidence="10">Major facilitator superfamily (MFS) profile domain-containing protein</fullName>
    </recommendedName>
</protein>
<evidence type="ECO:0000256" key="6">
    <source>
        <dbReference type="ARBA" id="ARBA00023136"/>
    </source>
</evidence>
<evidence type="ECO:0000256" key="4">
    <source>
        <dbReference type="ARBA" id="ARBA00022692"/>
    </source>
</evidence>
<keyword evidence="2" id="KW-0813">Transport</keyword>
<feature type="transmembrane region" description="Helical" evidence="7">
    <location>
        <begin position="76"/>
        <end position="97"/>
    </location>
</feature>
<evidence type="ECO:0008006" key="10">
    <source>
        <dbReference type="Google" id="ProtNLM"/>
    </source>
</evidence>
<accession>A0A2H0WKS3</accession>
<reference evidence="9" key="1">
    <citation type="submission" date="2017-09" db="EMBL/GenBank/DDBJ databases">
        <title>Depth-based differentiation of microbial function through sediment-hosted aquifers and enrichment of novel symbionts in the deep terrestrial subsurface.</title>
        <authorList>
            <person name="Probst A.J."/>
            <person name="Ladd B."/>
            <person name="Jarett J.K."/>
            <person name="Geller-Mcgrath D.E."/>
            <person name="Sieber C.M.K."/>
            <person name="Emerson J.B."/>
            <person name="Anantharaman K."/>
            <person name="Thomas B.C."/>
            <person name="Malmstrom R."/>
            <person name="Stieglmeier M."/>
            <person name="Klingl A."/>
            <person name="Woyke T."/>
            <person name="Ryan C.M."/>
            <person name="Banfield J.F."/>
        </authorList>
    </citation>
    <scope>NUCLEOTIDE SEQUENCE [LARGE SCALE GENOMIC DNA]</scope>
</reference>
<evidence type="ECO:0000256" key="2">
    <source>
        <dbReference type="ARBA" id="ARBA00022448"/>
    </source>
</evidence>
<name>A0A2H0WKS3_9BACT</name>
<evidence type="ECO:0000256" key="7">
    <source>
        <dbReference type="SAM" id="Phobius"/>
    </source>
</evidence>
<comment type="subcellular location">
    <subcellularLocation>
        <location evidence="1">Cell membrane</location>
        <topology evidence="1">Multi-pass membrane protein</topology>
    </subcellularLocation>
</comment>
<dbReference type="InterPro" id="IPR011701">
    <property type="entry name" value="MFS"/>
</dbReference>
<dbReference type="SUPFAM" id="SSF103473">
    <property type="entry name" value="MFS general substrate transporter"/>
    <property type="match status" value="1"/>
</dbReference>
<feature type="transmembrane region" description="Helical" evidence="7">
    <location>
        <begin position="137"/>
        <end position="159"/>
    </location>
</feature>
<keyword evidence="3" id="KW-1003">Cell membrane</keyword>
<evidence type="ECO:0000256" key="3">
    <source>
        <dbReference type="ARBA" id="ARBA00022475"/>
    </source>
</evidence>
<feature type="transmembrane region" description="Helical" evidence="7">
    <location>
        <begin position="165"/>
        <end position="186"/>
    </location>
</feature>
<organism evidence="8 9">
    <name type="scientific">Candidatus Tagabacteria bacterium CG09_land_8_20_14_0_10_41_14</name>
    <dbReference type="NCBI Taxonomy" id="1975021"/>
    <lineage>
        <taxon>Bacteria</taxon>
        <taxon>Candidatus Tagaibacteriota</taxon>
    </lineage>
</organism>
<dbReference type="AlphaFoldDB" id="A0A2H0WKS3"/>
<feature type="transmembrane region" description="Helical" evidence="7">
    <location>
        <begin position="31"/>
        <end position="55"/>
    </location>
</feature>
<feature type="transmembrane region" description="Helical" evidence="7">
    <location>
        <begin position="103"/>
        <end position="125"/>
    </location>
</feature>
<dbReference type="EMBL" id="PEZL01000038">
    <property type="protein sequence ID" value="PIS13273.1"/>
    <property type="molecule type" value="Genomic_DNA"/>
</dbReference>
<dbReference type="InterPro" id="IPR036259">
    <property type="entry name" value="MFS_trans_sf"/>
</dbReference>
<dbReference type="InterPro" id="IPR050171">
    <property type="entry name" value="MFS_Transporters"/>
</dbReference>
<dbReference type="GO" id="GO:0005886">
    <property type="term" value="C:plasma membrane"/>
    <property type="evidence" value="ECO:0007669"/>
    <property type="project" value="UniProtKB-SubCell"/>
</dbReference>
<dbReference type="GO" id="GO:0022857">
    <property type="term" value="F:transmembrane transporter activity"/>
    <property type="evidence" value="ECO:0007669"/>
    <property type="project" value="InterPro"/>
</dbReference>
<gene>
    <name evidence="8" type="ORF">COT67_02630</name>
</gene>
<dbReference type="PANTHER" id="PTHR23517">
    <property type="entry name" value="RESISTANCE PROTEIN MDTM, PUTATIVE-RELATED-RELATED"/>
    <property type="match status" value="1"/>
</dbReference>
<feature type="transmembrane region" description="Helical" evidence="7">
    <location>
        <begin position="7"/>
        <end position="25"/>
    </location>
</feature>
<sequence length="201" mass="22534">MIRINRIIRVLIASDFIFHVGVGFMDPIFAVFLVESITGGTVQLVGTAAAIYWFTKSVLRLPIAYFLDKKRGEYDDFYSMLAGFFIITGLQFTYLLAQTPNHIYIIQVFMGVGGALAFTPWYGFFSRHIDKYRENMEWSISNSSVGFGIAGAGFLAGFVAEHFGFAPIFIISGILSFFGTLLLLFIGKNVQLKKRDGFSIR</sequence>
<dbReference type="Proteomes" id="UP000230353">
    <property type="component" value="Unassembled WGS sequence"/>
</dbReference>
<keyword evidence="6 7" id="KW-0472">Membrane</keyword>
<dbReference type="Pfam" id="PF07690">
    <property type="entry name" value="MFS_1"/>
    <property type="match status" value="1"/>
</dbReference>
<evidence type="ECO:0000313" key="8">
    <source>
        <dbReference type="EMBL" id="PIS13273.1"/>
    </source>
</evidence>